<dbReference type="InterPro" id="IPR009799">
    <property type="entry name" value="EthD_dom"/>
</dbReference>
<organism evidence="2 3">
    <name type="scientific">Thermoactinomyces mirandus</name>
    <dbReference type="NCBI Taxonomy" id="2756294"/>
    <lineage>
        <taxon>Bacteria</taxon>
        <taxon>Bacillati</taxon>
        <taxon>Bacillota</taxon>
        <taxon>Bacilli</taxon>
        <taxon>Bacillales</taxon>
        <taxon>Thermoactinomycetaceae</taxon>
        <taxon>Thermoactinomyces</taxon>
    </lineage>
</organism>
<dbReference type="Proteomes" id="UP000538292">
    <property type="component" value="Unassembled WGS sequence"/>
</dbReference>
<gene>
    <name evidence="2" type="ORF">H2C83_13015</name>
</gene>
<dbReference type="NCBIfam" id="TIGR02118">
    <property type="entry name" value="EthD family reductase"/>
    <property type="match status" value="1"/>
</dbReference>
<feature type="domain" description="EthD" evidence="1">
    <location>
        <begin position="15"/>
        <end position="83"/>
    </location>
</feature>
<dbReference type="RefSeq" id="WP_181741553.1">
    <property type="nucleotide sequence ID" value="NZ_JACEOL010000043.1"/>
</dbReference>
<evidence type="ECO:0000313" key="2">
    <source>
        <dbReference type="EMBL" id="MBA4603222.1"/>
    </source>
</evidence>
<comment type="caution">
    <text evidence="2">The sequence shown here is derived from an EMBL/GenBank/DDBJ whole genome shotgun (WGS) entry which is preliminary data.</text>
</comment>
<proteinExistence type="predicted"/>
<dbReference type="GO" id="GO:0016491">
    <property type="term" value="F:oxidoreductase activity"/>
    <property type="evidence" value="ECO:0007669"/>
    <property type="project" value="InterPro"/>
</dbReference>
<evidence type="ECO:0000259" key="1">
    <source>
        <dbReference type="Pfam" id="PF07110"/>
    </source>
</evidence>
<dbReference type="Pfam" id="PF07110">
    <property type="entry name" value="EthD"/>
    <property type="match status" value="1"/>
</dbReference>
<dbReference type="AlphaFoldDB" id="A0A7W1XTW7"/>
<accession>A0A7W1XTW7</accession>
<keyword evidence="3" id="KW-1185">Reference proteome</keyword>
<dbReference type="SUPFAM" id="SSF54909">
    <property type="entry name" value="Dimeric alpha+beta barrel"/>
    <property type="match status" value="1"/>
</dbReference>
<reference evidence="2 3" key="1">
    <citation type="submission" date="2020-07" db="EMBL/GenBank/DDBJ databases">
        <title>Thermoactinomyces phylogeny.</title>
        <authorList>
            <person name="Dunlap C."/>
        </authorList>
    </citation>
    <scope>NUCLEOTIDE SEQUENCE [LARGE SCALE GENOMIC DNA]</scope>
    <source>
        <strain evidence="2 3">AMNI-1</strain>
    </source>
</reference>
<dbReference type="InterPro" id="IPR011008">
    <property type="entry name" value="Dimeric_a/b-barrel"/>
</dbReference>
<dbReference type="EMBL" id="JACEOL010000043">
    <property type="protein sequence ID" value="MBA4603222.1"/>
    <property type="molecule type" value="Genomic_DNA"/>
</dbReference>
<protein>
    <submittedName>
        <fullName evidence="2">EthD family reductase</fullName>
    </submittedName>
</protein>
<dbReference type="Gene3D" id="3.30.70.100">
    <property type="match status" value="1"/>
</dbReference>
<name>A0A7W1XTW7_9BACL</name>
<sequence length="117" mass="13464">MFKVIGFYKKEEGIEEFIEYLKNVLIPRVLQVPGVIKVEYTDLVVSNSSPTPVTKDNDFAFMCEIYFASPEALQIALDSEHGKIITEVWVKHATNYMVAYVGKEEVYNANLFTNLRY</sequence>
<evidence type="ECO:0000313" key="3">
    <source>
        <dbReference type="Proteomes" id="UP000538292"/>
    </source>
</evidence>